<accession>A0A371C511</accession>
<dbReference type="EMBL" id="KZ859004">
    <property type="protein sequence ID" value="RDW25398.1"/>
    <property type="molecule type" value="Genomic_DNA"/>
</dbReference>
<proteinExistence type="predicted"/>
<dbReference type="Proteomes" id="UP000256601">
    <property type="component" value="Unassembled WGS sequence"/>
</dbReference>
<dbReference type="AlphaFoldDB" id="A0A371C511"/>
<feature type="region of interest" description="Disordered" evidence="1">
    <location>
        <begin position="112"/>
        <end position="131"/>
    </location>
</feature>
<sequence>MAQPVIWCLAGRLQGHRPSSGHCYIALVCLTVVSFDEQNAHNRATASDLRLRVRKKQIRQHRGVPATQLTTRRPATRKVSSKGFIEELVACGDDEIQLAQCWRFEGEWGPERAHLGSTTASFGTPSKPEPP</sequence>
<evidence type="ECO:0000256" key="1">
    <source>
        <dbReference type="SAM" id="MobiDB-lite"/>
    </source>
</evidence>
<name>A0A371C511_YARLL</name>
<evidence type="ECO:0000313" key="3">
    <source>
        <dbReference type="Proteomes" id="UP000256601"/>
    </source>
</evidence>
<protein>
    <submittedName>
        <fullName evidence="2">Uncharacterized protein</fullName>
    </submittedName>
</protein>
<evidence type="ECO:0000313" key="2">
    <source>
        <dbReference type="EMBL" id="RDW25398.1"/>
    </source>
</evidence>
<reference evidence="2 3" key="1">
    <citation type="submission" date="2018-07" db="EMBL/GenBank/DDBJ databases">
        <title>Draft Genome Assemblies for Five Robust Yarrowia lipolytica Strains Exhibiting High Lipid Production and Pentose Sugar Utilization and Sugar Alcohol Secretion from Undetoxified Lignocellulosic Biomass Hydrolysates.</title>
        <authorList>
            <consortium name="DOE Joint Genome Institute"/>
            <person name="Walker C."/>
            <person name="Ryu S."/>
            <person name="Na H."/>
            <person name="Zane M."/>
            <person name="LaButti K."/>
            <person name="Lipzen A."/>
            <person name="Haridas S."/>
            <person name="Barry K."/>
            <person name="Grigoriev I.V."/>
            <person name="Quarterman J."/>
            <person name="Slininger P."/>
            <person name="Dien B."/>
            <person name="Trinh C.T."/>
        </authorList>
    </citation>
    <scope>NUCLEOTIDE SEQUENCE [LARGE SCALE GENOMIC DNA]</scope>
    <source>
        <strain evidence="2 3">YB392</strain>
    </source>
</reference>
<gene>
    <name evidence="2" type="ORF">B0I71DRAFT_165355</name>
</gene>
<organism evidence="2 3">
    <name type="scientific">Yarrowia lipolytica</name>
    <name type="common">Candida lipolytica</name>
    <dbReference type="NCBI Taxonomy" id="4952"/>
    <lineage>
        <taxon>Eukaryota</taxon>
        <taxon>Fungi</taxon>
        <taxon>Dikarya</taxon>
        <taxon>Ascomycota</taxon>
        <taxon>Saccharomycotina</taxon>
        <taxon>Dipodascomycetes</taxon>
        <taxon>Dipodascales</taxon>
        <taxon>Dipodascales incertae sedis</taxon>
        <taxon>Yarrowia</taxon>
    </lineage>
</organism>